<evidence type="ECO:0000256" key="1">
    <source>
        <dbReference type="PROSITE-ProRule" id="PRU00169"/>
    </source>
</evidence>
<evidence type="ECO:0000259" key="3">
    <source>
        <dbReference type="PROSITE" id="PS50110"/>
    </source>
</evidence>
<dbReference type="EMBL" id="PXWF02000305">
    <property type="protein sequence ID" value="PWF41926.1"/>
    <property type="molecule type" value="Genomic_DNA"/>
</dbReference>
<evidence type="ECO:0000259" key="5">
    <source>
        <dbReference type="PROSITE" id="PS51832"/>
    </source>
</evidence>
<dbReference type="InterPro" id="IPR052020">
    <property type="entry name" value="Cyclic_di-GMP/3'3'-cGAMP_PDE"/>
</dbReference>
<accession>A0A2U2HEI3</accession>
<dbReference type="PROSITE" id="PS51832">
    <property type="entry name" value="HD_GYP"/>
    <property type="match status" value="1"/>
</dbReference>
<keyword evidence="7" id="KW-1185">Reference proteome</keyword>
<dbReference type="InterPro" id="IPR006674">
    <property type="entry name" value="HD_domain"/>
</dbReference>
<organism evidence="6 7">
    <name type="scientific">Massilia glaciei</name>
    <dbReference type="NCBI Taxonomy" id="1524097"/>
    <lineage>
        <taxon>Bacteria</taxon>
        <taxon>Pseudomonadati</taxon>
        <taxon>Pseudomonadota</taxon>
        <taxon>Betaproteobacteria</taxon>
        <taxon>Burkholderiales</taxon>
        <taxon>Oxalobacteraceae</taxon>
        <taxon>Telluria group</taxon>
        <taxon>Massilia</taxon>
    </lineage>
</organism>
<comment type="caution">
    <text evidence="6">The sequence shown here is derived from an EMBL/GenBank/DDBJ whole genome shotgun (WGS) entry which is preliminary data.</text>
</comment>
<dbReference type="SMART" id="SM00471">
    <property type="entry name" value="HDc"/>
    <property type="match status" value="1"/>
</dbReference>
<dbReference type="GO" id="GO:0000160">
    <property type="term" value="P:phosphorelay signal transduction system"/>
    <property type="evidence" value="ECO:0007669"/>
    <property type="project" value="InterPro"/>
</dbReference>
<proteinExistence type="predicted"/>
<dbReference type="GO" id="GO:0008081">
    <property type="term" value="F:phosphoric diester hydrolase activity"/>
    <property type="evidence" value="ECO:0007669"/>
    <property type="project" value="UniProtKB-ARBA"/>
</dbReference>
<dbReference type="InterPro" id="IPR011006">
    <property type="entry name" value="CheY-like_superfamily"/>
</dbReference>
<evidence type="ECO:0000259" key="4">
    <source>
        <dbReference type="PROSITE" id="PS51831"/>
    </source>
</evidence>
<dbReference type="PANTHER" id="PTHR45228">
    <property type="entry name" value="CYCLIC DI-GMP PHOSPHODIESTERASE TM_0186-RELATED"/>
    <property type="match status" value="1"/>
</dbReference>
<dbReference type="PROSITE" id="PS50110">
    <property type="entry name" value="RESPONSE_REGULATORY"/>
    <property type="match status" value="1"/>
</dbReference>
<feature type="domain" description="Response regulatory" evidence="3">
    <location>
        <begin position="20"/>
        <end position="135"/>
    </location>
</feature>
<dbReference type="Gene3D" id="3.40.50.2300">
    <property type="match status" value="1"/>
</dbReference>
<dbReference type="OrthoDB" id="9763857at2"/>
<feature type="modified residue" description="4-aspartylphosphate" evidence="1">
    <location>
        <position position="69"/>
    </location>
</feature>
<dbReference type="Pfam" id="PF00072">
    <property type="entry name" value="Response_reg"/>
    <property type="match status" value="1"/>
</dbReference>
<dbReference type="InterPro" id="IPR037522">
    <property type="entry name" value="HD_GYP_dom"/>
</dbReference>
<dbReference type="SUPFAM" id="SSF52172">
    <property type="entry name" value="CheY-like"/>
    <property type="match status" value="1"/>
</dbReference>
<feature type="coiled-coil region" evidence="2">
    <location>
        <begin position="130"/>
        <end position="157"/>
    </location>
</feature>
<reference evidence="6 7" key="1">
    <citation type="submission" date="2018-04" db="EMBL/GenBank/DDBJ databases">
        <title>Massilia violaceinigra sp. nov., a novel purple-pigmented bacterium isolated from Tianshan glacier, Xinjiang, China.</title>
        <authorList>
            <person name="Wang H."/>
        </authorList>
    </citation>
    <scope>NUCLEOTIDE SEQUENCE [LARGE SCALE GENOMIC DNA]</scope>
    <source>
        <strain evidence="6 7">B448-2</strain>
    </source>
</reference>
<dbReference type="SUPFAM" id="SSF109604">
    <property type="entry name" value="HD-domain/PDEase-like"/>
    <property type="match status" value="1"/>
</dbReference>
<dbReference type="Proteomes" id="UP000241421">
    <property type="component" value="Unassembled WGS sequence"/>
</dbReference>
<sequence length="446" mass="48552">MSPAAGAAHAPTHHQPPAQTLLCVDDEPNILAALRRLFRPLGYQVLCADGGAAGLALMEHAAVDLVISDMRMPDMDGAEFLERARARWPDTVRMLLAGHADVGTILAAINRGEIYRYIPKPWDDNDILLLVRHALERRALEREKRALEQLAHSQNQALKALNTALEEKVAARTRELERSRDTVVAANEKLKNNFITTIKIFSSIIELRGDRPAGHARRVAELARRIAVKMGLAPQQTQEVFIAALLHEIGKIGLPDELLRGPANALGGELLGLFRKHPGRAAQALMPLDELRGVAAILRAQMERFDGAGFPDGLAGQAIPLGARILALASDYDNLQLGALVRRRMAPGDARQLVCDSAGKRYDPAVVAAFCALADAGPAGPVRDVALLSRALAPGMVLSRDLLSGDGVMLLSCEHVLDGALIRQVQEFETKHEQRLQVWVWQPRPA</sequence>
<keyword evidence="1" id="KW-0597">Phosphoprotein</keyword>
<keyword evidence="2" id="KW-0175">Coiled coil</keyword>
<dbReference type="CDD" id="cd00077">
    <property type="entry name" value="HDc"/>
    <property type="match status" value="1"/>
</dbReference>
<dbReference type="InterPro" id="IPR001789">
    <property type="entry name" value="Sig_transdc_resp-reg_receiver"/>
</dbReference>
<protein>
    <submittedName>
        <fullName evidence="6">HD domain-containing protein</fullName>
    </submittedName>
</protein>
<feature type="domain" description="HD-GYP" evidence="5">
    <location>
        <begin position="190"/>
        <end position="386"/>
    </location>
</feature>
<gene>
    <name evidence="6" type="ORF">C7C56_023725</name>
</gene>
<evidence type="ECO:0000313" key="6">
    <source>
        <dbReference type="EMBL" id="PWF41926.1"/>
    </source>
</evidence>
<dbReference type="Pfam" id="PF13487">
    <property type="entry name" value="HD_5"/>
    <property type="match status" value="1"/>
</dbReference>
<feature type="domain" description="HD" evidence="4">
    <location>
        <begin position="212"/>
        <end position="335"/>
    </location>
</feature>
<dbReference type="AlphaFoldDB" id="A0A2U2HEI3"/>
<dbReference type="PROSITE" id="PS51831">
    <property type="entry name" value="HD"/>
    <property type="match status" value="1"/>
</dbReference>
<dbReference type="Gene3D" id="1.10.3210.10">
    <property type="entry name" value="Hypothetical protein af1432"/>
    <property type="match status" value="1"/>
</dbReference>
<dbReference type="PANTHER" id="PTHR45228:SF8">
    <property type="entry name" value="TWO-COMPONENT RESPONSE REGULATOR-RELATED"/>
    <property type="match status" value="1"/>
</dbReference>
<evidence type="ECO:0000313" key="7">
    <source>
        <dbReference type="Proteomes" id="UP000241421"/>
    </source>
</evidence>
<dbReference type="CDD" id="cd17569">
    <property type="entry name" value="REC_HupR-like"/>
    <property type="match status" value="1"/>
</dbReference>
<dbReference type="SMART" id="SM00448">
    <property type="entry name" value="REC"/>
    <property type="match status" value="1"/>
</dbReference>
<name>A0A2U2HEI3_9BURK</name>
<evidence type="ECO:0000256" key="2">
    <source>
        <dbReference type="SAM" id="Coils"/>
    </source>
</evidence>
<dbReference type="InterPro" id="IPR003607">
    <property type="entry name" value="HD/PDEase_dom"/>
</dbReference>